<dbReference type="GO" id="GO:0001708">
    <property type="term" value="P:cell fate specification"/>
    <property type="evidence" value="ECO:0007669"/>
    <property type="project" value="TreeGrafter"/>
</dbReference>
<keyword evidence="5 6" id="KW-0539">Nucleus</keyword>
<feature type="region of interest" description="Disordered" evidence="7">
    <location>
        <begin position="296"/>
        <end position="317"/>
    </location>
</feature>
<gene>
    <name evidence="10" type="ORF">IRJ41_024366</name>
</gene>
<dbReference type="PROSITE" id="PS01264">
    <property type="entry name" value="TBOX_2"/>
    <property type="match status" value="1"/>
</dbReference>
<feature type="compositionally biased region" description="Basic residues" evidence="7">
    <location>
        <begin position="388"/>
        <end position="399"/>
    </location>
</feature>
<feature type="compositionally biased region" description="Low complexity" evidence="7">
    <location>
        <begin position="740"/>
        <end position="750"/>
    </location>
</feature>
<reference evidence="10" key="1">
    <citation type="submission" date="2021-02" db="EMBL/GenBank/DDBJ databases">
        <title>Comparative genomics reveals that relaxation of natural selection precedes convergent phenotypic evolution of cavefish.</title>
        <authorList>
            <person name="Peng Z."/>
        </authorList>
    </citation>
    <scope>NUCLEOTIDE SEQUENCE</scope>
    <source>
        <tissue evidence="10">Muscle</tissue>
    </source>
</reference>
<feature type="compositionally biased region" description="Polar residues" evidence="7">
    <location>
        <begin position="672"/>
        <end position="682"/>
    </location>
</feature>
<evidence type="ECO:0000259" key="8">
    <source>
        <dbReference type="PROSITE" id="PS50252"/>
    </source>
</evidence>
<dbReference type="GO" id="GO:0009653">
    <property type="term" value="P:anatomical structure morphogenesis"/>
    <property type="evidence" value="ECO:0007669"/>
    <property type="project" value="UniProtKB-ARBA"/>
</dbReference>
<comment type="caution">
    <text evidence="6">Lacks conserved residue(s) required for the propagation of feature annotation.</text>
</comment>
<feature type="region of interest" description="Disordered" evidence="7">
    <location>
        <begin position="861"/>
        <end position="891"/>
    </location>
</feature>
<keyword evidence="2" id="KW-0805">Transcription regulation</keyword>
<feature type="compositionally biased region" description="Acidic residues" evidence="7">
    <location>
        <begin position="1630"/>
        <end position="1648"/>
    </location>
</feature>
<evidence type="ECO:0000256" key="6">
    <source>
        <dbReference type="PROSITE-ProRule" id="PRU00201"/>
    </source>
</evidence>
<evidence type="ECO:0000256" key="2">
    <source>
        <dbReference type="ARBA" id="ARBA00023015"/>
    </source>
</evidence>
<feature type="compositionally biased region" description="Polar residues" evidence="7">
    <location>
        <begin position="1505"/>
        <end position="1538"/>
    </location>
</feature>
<evidence type="ECO:0000256" key="5">
    <source>
        <dbReference type="ARBA" id="ARBA00023242"/>
    </source>
</evidence>
<feature type="region of interest" description="Disordered" evidence="7">
    <location>
        <begin position="363"/>
        <end position="415"/>
    </location>
</feature>
<sequence length="2322" mass="252952">CPDDFLSPMANTEKQGAMVLHEEGMTAPTLAPSPSSAPSLFVVLKQVHPGDVLKDKGSLLAISEANSIMKSAVSSAATGLHSTSSMSLSDATTHVENMPADARYKGITVTLDNNSMWNEFSRCQTEMILTKQGRRMFPYCRFRLSGMEPFQSYLLAMDIVPVDNHRYKWSGKGWETNGKADSHISRLFVHPESPATGLHWMQYPVSFYRLKLCNNTLDQEGHIILHSMHRYLPRLHIIPADKDSEDIRIDRPEVITLSFSQTEFFAVTAYQNLRITQLKIDYNPFAKGFREDAVNARSTKAKNGVSGEETENELKLSKESTTLNNLKTLSGLFNESIDLFSQRPPDKPGPVKDIQSTVNCESNETALSDHPVPEPTKQSSHGSTPTKKSNKKQKKVGKLKHGDDDEVFEGPVPAPMQPSLEDVEGQLFASFMSKTALEIHLGDDAKTGVAQKTLETSGDNCGGIEEKIKVLEKDLLHDLKLMKHRQVIHPVLQEVGLKLHLLDLNLPIDLQYLGVHLPIPPPVLLPEESPASSQVQFVSRTGKTTDVTKIKGWRDKFAGSGSLSEGVSSVETGQNNLSAFCSDMLDEYLASEGKLIDERAANLSQTDTTTVAYQLPTKSTSYVRTLDSVLKKQVPPSLSSSSKHSTPTSSKSKPMFNSKVGNQSKKNLKSGKGNQVLSTTKPTKPVSGGDKLMSLNKVQQSKRLERNKIRKASKSLSTEKVLAEIPAVVASDKTPRFEDSGSTAASSTGGRSPGLTKTLVKLMDVEDGAVWEGKRRTCITEERAAIALTALVTAESATKANPDAMRIIKRRAPPCLNVFCRLGCLCASLLHQRRHHHCGKPECMLGCSCLRRKVIALKSPKEEDCITEEPEPQGLSEDNKTKLKKNKKRKTYVLTDPEAAPEPAKRVNTLWESKSEESDSEIFCPPPPRVLPPQLLSKDLQHDLERFFSPPKPKRVGERNLNMMEESSEMDNHLTCSRVRPFRPCRNKRKMPVDQQHIPQIPKRDVEEGELVPLNLSDTIKRLEIISECSWSSTDSRNDVMGVVCKNMAQDRLTNPFWVGKYYIQPISKTVQETEEGSVHTYKVKISEPVEKKKEDKNVSQNDVQTESIQPVEKIEVKGLPFLARCSPAGLLKAEKKAPNAPGQIMVNGKPYPQAKLELGKMGALHPANRLAAYITGRICPVGQSVATFVTTSTTAKASTTVPVTNVATVTSVTSACASTITSPFKTAVTNPPAGQVFTQFVVNHINSQNQASTSAPHLKSSPPKIVIPSSLLMVGREAGVPGVALSSLKTGGHNVTPTPSSGSPTSGKKTVLITVVSRKAGTTSSGPQVEKPVTHICPPQTSGQKMTLQVVKTADGNTLYRNPSGQLIRLVPLSQIKSMTPSSLPKGPTTLFRLPAPNVVSPNKPQSGSTITVTSSSPTSQTQAKYTYTVPAPAFLSSKPVTLTTSKSVSFNSLPSTLKVSPTFLGQSGTCTLRILPPNTLKDTASSTPTSSPSLSQGGFTLLKPSSATLQNQDSTTSETIASVSSGSTEGPVSQVQPLLDLSKRSDMVSAKQDRAHDSRMSESSAVNTSQISSSTTTSPKPTWCSPSSFSHRELGELEGSDLAANPYEKEGECDTDQQEEGNGSDGSELTDDSDLYSEDDQDDSYSDSDKDELGPVEDEDEDGLDSEMKDPAEVVVDIESFEESVEKMKITLLKESAKKQNLLHRRQKHTDDQKIKRVHNERVRRSTLKERFLNLQLTLKKSLKNISRNGILTLAKEEIESLVQQESFLVMYRHKLIIEREQYLQTLSMMSDKSEESISQKLNEIVAKQKTLEAQNEARAMTSQLKQTKPKPSPKPKHFSKSTNPSSKPKSSGLQKEKDVVSEHTQSPSKPIDLSLKKQRSLEKPESITEDSTSKPKELDSNRSTPTAPVKDKSSVSLPLQPIASSIYSKSAPVPIPITLLPISRERPNILSCSQTTPASPVKEPLVTNKVIPLMPLQPIGITALGPQQSTTPGVASASISVAAMPQPLGVENPLPMLQPQLIKISNSPVDINTQVEPINLSNVSNVISLVPPVKNPVVPQQVVLEKMDTTPAVQAQTISIQSHLEEREAIDGKPKESPKQPIGGDVLTTSVTSPNQDGLDKKGQENTNDAEDENLMSLLDELVLLSQQLSNDSPEPMNEDQNHVMPDKESSQSDHQEDTERDDDRALSPLFLTLDEDLMSPECSKDELDDIPPKVDDLVKVIFGSDSPTTSSESGVATSTNAPSPQPPTSSVTSDALTPPPLLHMKATCGAVLGHSASEGANVTWRPMPKLVPLGLKDAVLNKVNGSSVLKSDSKAQDV</sequence>
<feature type="compositionally biased region" description="Low complexity" evidence="7">
    <location>
        <begin position="635"/>
        <end position="654"/>
    </location>
</feature>
<dbReference type="PANTHER" id="PTHR11267:SF32">
    <property type="entry name" value="MAX GENE-ASSOCIATED PROTEIN"/>
    <property type="match status" value="1"/>
</dbReference>
<dbReference type="InterPro" id="IPR018186">
    <property type="entry name" value="TF_T-box_CS"/>
</dbReference>
<dbReference type="EMBL" id="JAFHDT010000010">
    <property type="protein sequence ID" value="KAI7804990.1"/>
    <property type="molecule type" value="Genomic_DNA"/>
</dbReference>
<dbReference type="CDD" id="cd20195">
    <property type="entry name" value="T-box_MGA-like"/>
    <property type="match status" value="1"/>
</dbReference>
<feature type="region of interest" description="Disordered" evidence="7">
    <location>
        <begin position="733"/>
        <end position="753"/>
    </location>
</feature>
<evidence type="ECO:0000313" key="10">
    <source>
        <dbReference type="EMBL" id="KAI7804990.1"/>
    </source>
</evidence>
<feature type="compositionally biased region" description="Acidic residues" evidence="7">
    <location>
        <begin position="1656"/>
        <end position="1667"/>
    </location>
</feature>
<dbReference type="PROSITE" id="PS50252">
    <property type="entry name" value="TBOX_3"/>
    <property type="match status" value="1"/>
</dbReference>
<feature type="compositionally biased region" description="Basic residues" evidence="7">
    <location>
        <begin position="882"/>
        <end position="891"/>
    </location>
</feature>
<dbReference type="PANTHER" id="PTHR11267">
    <property type="entry name" value="T-BOX PROTEIN-RELATED"/>
    <property type="match status" value="1"/>
</dbReference>
<feature type="region of interest" description="Disordered" evidence="7">
    <location>
        <begin position="1481"/>
        <end position="1593"/>
    </location>
</feature>
<dbReference type="Gene3D" id="2.60.40.820">
    <property type="entry name" value="Transcription factor, T-box"/>
    <property type="match status" value="1"/>
</dbReference>
<dbReference type="GO" id="GO:0060429">
    <property type="term" value="P:epithelium development"/>
    <property type="evidence" value="ECO:0007669"/>
    <property type="project" value="UniProtKB-ARBA"/>
</dbReference>
<feature type="domain" description="BHLH" evidence="9">
    <location>
        <begin position="1714"/>
        <end position="1764"/>
    </location>
</feature>
<evidence type="ECO:0000313" key="11">
    <source>
        <dbReference type="Proteomes" id="UP001059041"/>
    </source>
</evidence>
<feature type="compositionally biased region" description="Low complexity" evidence="7">
    <location>
        <begin position="1843"/>
        <end position="1854"/>
    </location>
</feature>
<dbReference type="InterPro" id="IPR011598">
    <property type="entry name" value="bHLH_dom"/>
</dbReference>
<feature type="compositionally biased region" description="Polar residues" evidence="7">
    <location>
        <begin position="376"/>
        <end position="386"/>
    </location>
</feature>
<dbReference type="GO" id="GO:0000785">
    <property type="term" value="C:chromatin"/>
    <property type="evidence" value="ECO:0007669"/>
    <property type="project" value="TreeGrafter"/>
</dbReference>
<dbReference type="InterPro" id="IPR008967">
    <property type="entry name" value="p53-like_TF_DNA-bd_sf"/>
</dbReference>
<dbReference type="PRINTS" id="PR00937">
    <property type="entry name" value="TBOX"/>
</dbReference>
<protein>
    <submittedName>
        <fullName evidence="10">MAX gene-associated protein</fullName>
    </submittedName>
</protein>
<dbReference type="InterPro" id="IPR036638">
    <property type="entry name" value="HLH_DNA-bd_sf"/>
</dbReference>
<feature type="compositionally biased region" description="Basic and acidic residues" evidence="7">
    <location>
        <begin position="2163"/>
        <end position="2189"/>
    </location>
</feature>
<feature type="compositionally biased region" description="Low complexity" evidence="7">
    <location>
        <begin position="1487"/>
        <end position="1497"/>
    </location>
</feature>
<feature type="non-terminal residue" evidence="10">
    <location>
        <position position="2322"/>
    </location>
</feature>
<feature type="compositionally biased region" description="Low complexity" evidence="7">
    <location>
        <begin position="1570"/>
        <end position="1590"/>
    </location>
</feature>
<evidence type="ECO:0000256" key="1">
    <source>
        <dbReference type="ARBA" id="ARBA00004123"/>
    </source>
</evidence>
<dbReference type="Pfam" id="PF00907">
    <property type="entry name" value="T-box"/>
    <property type="match status" value="1"/>
</dbReference>
<feature type="region of interest" description="Disordered" evidence="7">
    <location>
        <begin position="1818"/>
        <end position="1918"/>
    </location>
</feature>
<dbReference type="InterPro" id="IPR046360">
    <property type="entry name" value="T-box_DNA-bd"/>
</dbReference>
<feature type="compositionally biased region" description="Polar residues" evidence="7">
    <location>
        <begin position="2229"/>
        <end position="2245"/>
    </location>
</feature>
<dbReference type="GO" id="GO:0005634">
    <property type="term" value="C:nucleus"/>
    <property type="evidence" value="ECO:0007669"/>
    <property type="project" value="UniProtKB-SubCell"/>
</dbReference>
<evidence type="ECO:0000259" key="9">
    <source>
        <dbReference type="PROSITE" id="PS50888"/>
    </source>
</evidence>
<keyword evidence="11" id="KW-1185">Reference proteome</keyword>
<feature type="compositionally biased region" description="Basic and acidic residues" evidence="7">
    <location>
        <begin position="1882"/>
        <end position="1903"/>
    </location>
</feature>
<keyword evidence="4" id="KW-0804">Transcription</keyword>
<comment type="caution">
    <text evidence="10">The sequence shown here is derived from an EMBL/GenBank/DDBJ whole genome shotgun (WGS) entry which is preliminary data.</text>
</comment>
<dbReference type="PROSITE" id="PS50888">
    <property type="entry name" value="BHLH"/>
    <property type="match status" value="1"/>
</dbReference>
<dbReference type="GO" id="GO:0000981">
    <property type="term" value="F:DNA-binding transcription factor activity, RNA polymerase II-specific"/>
    <property type="evidence" value="ECO:0007669"/>
    <property type="project" value="TreeGrafter"/>
</dbReference>
<feature type="region of interest" description="Disordered" evidence="7">
    <location>
        <begin position="2089"/>
        <end position="2130"/>
    </location>
</feature>
<dbReference type="SUPFAM" id="SSF47459">
    <property type="entry name" value="HLH, helix-loop-helix DNA-binding domain"/>
    <property type="match status" value="1"/>
</dbReference>
<keyword evidence="3 6" id="KW-0238">DNA-binding</keyword>
<name>A0A9W7WMM6_TRIRA</name>
<feature type="compositionally biased region" description="Basic residues" evidence="7">
    <location>
        <begin position="1830"/>
        <end position="1842"/>
    </location>
</feature>
<dbReference type="InterPro" id="IPR032060">
    <property type="entry name" value="MGA_dom"/>
</dbReference>
<dbReference type="GO" id="GO:0000978">
    <property type="term" value="F:RNA polymerase II cis-regulatory region sequence-specific DNA binding"/>
    <property type="evidence" value="ECO:0007669"/>
    <property type="project" value="InterPro"/>
</dbReference>
<evidence type="ECO:0000256" key="4">
    <source>
        <dbReference type="ARBA" id="ARBA00023163"/>
    </source>
</evidence>
<dbReference type="Pfam" id="PF16059">
    <property type="entry name" value="MGA_dom"/>
    <property type="match status" value="1"/>
</dbReference>
<dbReference type="InterPro" id="IPR036960">
    <property type="entry name" value="T-box_sf"/>
</dbReference>
<dbReference type="SUPFAM" id="SSF49417">
    <property type="entry name" value="p53-like transcription factors"/>
    <property type="match status" value="1"/>
</dbReference>
<feature type="region of interest" description="Disordered" evidence="7">
    <location>
        <begin position="2153"/>
        <end position="2189"/>
    </location>
</feature>
<dbReference type="SMART" id="SM00425">
    <property type="entry name" value="TBOX"/>
    <property type="match status" value="1"/>
</dbReference>
<organism evidence="10 11">
    <name type="scientific">Triplophysa rosa</name>
    <name type="common">Cave loach</name>
    <dbReference type="NCBI Taxonomy" id="992332"/>
    <lineage>
        <taxon>Eukaryota</taxon>
        <taxon>Metazoa</taxon>
        <taxon>Chordata</taxon>
        <taxon>Craniata</taxon>
        <taxon>Vertebrata</taxon>
        <taxon>Euteleostomi</taxon>
        <taxon>Actinopterygii</taxon>
        <taxon>Neopterygii</taxon>
        <taxon>Teleostei</taxon>
        <taxon>Ostariophysi</taxon>
        <taxon>Cypriniformes</taxon>
        <taxon>Nemacheilidae</taxon>
        <taxon>Triplophysa</taxon>
    </lineage>
</organism>
<dbReference type="GO" id="GO:0045893">
    <property type="term" value="P:positive regulation of DNA-templated transcription"/>
    <property type="evidence" value="ECO:0007669"/>
    <property type="project" value="InterPro"/>
</dbReference>
<feature type="domain" description="T-box" evidence="8">
    <location>
        <begin position="111"/>
        <end position="291"/>
    </location>
</feature>
<feature type="region of interest" description="Disordered" evidence="7">
    <location>
        <begin position="1321"/>
        <end position="1342"/>
    </location>
</feature>
<feature type="compositionally biased region" description="Polar residues" evidence="7">
    <location>
        <begin position="2110"/>
        <end position="2119"/>
    </location>
</feature>
<feature type="compositionally biased region" description="Basic and acidic residues" evidence="7">
    <location>
        <begin position="2089"/>
        <end position="2101"/>
    </location>
</feature>
<evidence type="ECO:0000256" key="3">
    <source>
        <dbReference type="ARBA" id="ARBA00023125"/>
    </source>
</evidence>
<feature type="region of interest" description="Disordered" evidence="7">
    <location>
        <begin position="633"/>
        <end position="713"/>
    </location>
</feature>
<proteinExistence type="predicted"/>
<comment type="subcellular location">
    <subcellularLocation>
        <location evidence="1 6">Nucleus</location>
    </subcellularLocation>
</comment>
<dbReference type="FunFam" id="2.60.40.820:FF:000009">
    <property type="entry name" value="MAX gene-associated protein isoform X1"/>
    <property type="match status" value="1"/>
</dbReference>
<feature type="region of interest" description="Disordered" evidence="7">
    <location>
        <begin position="1608"/>
        <end position="1674"/>
    </location>
</feature>
<accession>A0A9W7WMM6</accession>
<dbReference type="GO" id="GO:0046983">
    <property type="term" value="F:protein dimerization activity"/>
    <property type="evidence" value="ECO:0007669"/>
    <property type="project" value="InterPro"/>
</dbReference>
<dbReference type="Proteomes" id="UP001059041">
    <property type="component" value="Linkage Group LG10"/>
</dbReference>
<feature type="region of interest" description="Disordered" evidence="7">
    <location>
        <begin position="2228"/>
        <end position="2261"/>
    </location>
</feature>
<evidence type="ECO:0000256" key="7">
    <source>
        <dbReference type="SAM" id="MobiDB-lite"/>
    </source>
</evidence>
<dbReference type="InterPro" id="IPR001699">
    <property type="entry name" value="TF_T-box"/>
</dbReference>
<feature type="compositionally biased region" description="Basic and acidic residues" evidence="7">
    <location>
        <begin position="1543"/>
        <end position="1562"/>
    </location>
</feature>